<reference evidence="8" key="2">
    <citation type="submission" date="2019-03" db="EMBL/GenBank/DDBJ databases">
        <authorList>
            <person name="Chen S.-C."/>
            <person name="Wu S.-Y."/>
            <person name="Lai M.-C."/>
        </authorList>
    </citation>
    <scope>NUCLEOTIDE SEQUENCE</scope>
    <source>
        <strain evidence="8">ML15</strain>
    </source>
</reference>
<comment type="subcellular location">
    <subcellularLocation>
        <location evidence="1 7">Cell membrane</location>
        <topology evidence="1 7">Multi-pass membrane protein</topology>
    </subcellularLocation>
</comment>
<feature type="transmembrane region" description="Helical" evidence="7">
    <location>
        <begin position="70"/>
        <end position="92"/>
    </location>
</feature>
<keyword evidence="4 7" id="KW-0812">Transmembrane</keyword>
<dbReference type="KEGG" id="mfk:E2N92_08245"/>
<evidence type="ECO:0000256" key="6">
    <source>
        <dbReference type="ARBA" id="ARBA00023136"/>
    </source>
</evidence>
<feature type="transmembrane region" description="Helical" evidence="7">
    <location>
        <begin position="113"/>
        <end position="133"/>
    </location>
</feature>
<dbReference type="Proteomes" id="UP000826709">
    <property type="component" value="Chromosome"/>
</dbReference>
<keyword evidence="3" id="KW-1003">Cell membrane</keyword>
<name>A0A8G1A2V3_9EURY</name>
<evidence type="ECO:0000256" key="7">
    <source>
        <dbReference type="RuleBase" id="RU362048"/>
    </source>
</evidence>
<dbReference type="PANTHER" id="PTHR33508">
    <property type="entry name" value="UPF0056 MEMBRANE PROTEIN YHCE"/>
    <property type="match status" value="1"/>
</dbReference>
<dbReference type="RefSeq" id="WP_220680727.1">
    <property type="nucleotide sequence ID" value="NZ_CP037968.1"/>
</dbReference>
<evidence type="ECO:0000313" key="8">
    <source>
        <dbReference type="EMBL" id="QYZ79421.1"/>
    </source>
</evidence>
<organism evidence="8 9">
    <name type="scientific">Methanofollis formosanus</name>
    <dbReference type="NCBI Taxonomy" id="299308"/>
    <lineage>
        <taxon>Archaea</taxon>
        <taxon>Methanobacteriati</taxon>
        <taxon>Methanobacteriota</taxon>
        <taxon>Stenosarchaea group</taxon>
        <taxon>Methanomicrobia</taxon>
        <taxon>Methanomicrobiales</taxon>
        <taxon>Methanomicrobiaceae</taxon>
        <taxon>Methanofollis</taxon>
    </lineage>
</organism>
<evidence type="ECO:0000313" key="9">
    <source>
        <dbReference type="Proteomes" id="UP000826709"/>
    </source>
</evidence>
<evidence type="ECO:0000256" key="4">
    <source>
        <dbReference type="ARBA" id="ARBA00022692"/>
    </source>
</evidence>
<reference evidence="8" key="1">
    <citation type="journal article" date="2005" name="Int. J. Syst. Evol. Microbiol.">
        <title>Methanofollis formosanus sp. nov., isolated from a fish pond.</title>
        <authorList>
            <person name="Wu S.Y."/>
            <person name="Chen S.C."/>
            <person name="Lai M.C."/>
        </authorList>
    </citation>
    <scope>NUCLEOTIDE SEQUENCE</scope>
    <source>
        <strain evidence="8">ML15</strain>
    </source>
</reference>
<dbReference type="PANTHER" id="PTHR33508:SF1">
    <property type="entry name" value="UPF0056 MEMBRANE PROTEIN YHCE"/>
    <property type="match status" value="1"/>
</dbReference>
<evidence type="ECO:0000256" key="5">
    <source>
        <dbReference type="ARBA" id="ARBA00022989"/>
    </source>
</evidence>
<feature type="transmembrane region" description="Helical" evidence="7">
    <location>
        <begin position="6"/>
        <end position="30"/>
    </location>
</feature>
<feature type="transmembrane region" description="Helical" evidence="7">
    <location>
        <begin position="182"/>
        <end position="203"/>
    </location>
</feature>
<evidence type="ECO:0000256" key="2">
    <source>
        <dbReference type="ARBA" id="ARBA00009784"/>
    </source>
</evidence>
<feature type="transmembrane region" description="Helical" evidence="7">
    <location>
        <begin position="139"/>
        <end position="161"/>
    </location>
</feature>
<protein>
    <recommendedName>
        <fullName evidence="7">UPF0056 membrane protein</fullName>
    </recommendedName>
</protein>
<feature type="transmembrane region" description="Helical" evidence="7">
    <location>
        <begin position="42"/>
        <end position="64"/>
    </location>
</feature>
<dbReference type="AlphaFoldDB" id="A0A8G1A2V3"/>
<sequence length="208" mass="21902">MTTQLPLLDLFLIIFIGMGPVKVLLVYMALTRGAGPEVRRKVAGKTVGTATLIAIFLLLAGSLMMRVLHFSRGALAVAGGLILLVLALRMVLAGGENEDLGPVSEERLMEMAIYPMAIPLLLNPIGIVALTVFSGEATALSHLLLLSGMVLGVAVIDYGIFLSSHALARHLTHERVLVLEKVLGIFLAALAVQLIFGGVLDVFGGVPG</sequence>
<evidence type="ECO:0000256" key="1">
    <source>
        <dbReference type="ARBA" id="ARBA00004651"/>
    </source>
</evidence>
<keyword evidence="9" id="KW-1185">Reference proteome</keyword>
<dbReference type="Pfam" id="PF01914">
    <property type="entry name" value="MarC"/>
    <property type="match status" value="1"/>
</dbReference>
<dbReference type="InterPro" id="IPR002771">
    <property type="entry name" value="Multi_antbiot-R_MarC"/>
</dbReference>
<proteinExistence type="inferred from homology"/>
<dbReference type="OrthoDB" id="387376at2157"/>
<dbReference type="GO" id="GO:0005886">
    <property type="term" value="C:plasma membrane"/>
    <property type="evidence" value="ECO:0007669"/>
    <property type="project" value="UniProtKB-SubCell"/>
</dbReference>
<accession>A0A8G1A2V3</accession>
<keyword evidence="6 7" id="KW-0472">Membrane</keyword>
<evidence type="ECO:0000256" key="3">
    <source>
        <dbReference type="ARBA" id="ARBA00022475"/>
    </source>
</evidence>
<keyword evidence="5 7" id="KW-1133">Transmembrane helix</keyword>
<gene>
    <name evidence="8" type="ORF">E2N92_08245</name>
</gene>
<dbReference type="EMBL" id="CP037968">
    <property type="protein sequence ID" value="QYZ79421.1"/>
    <property type="molecule type" value="Genomic_DNA"/>
</dbReference>
<comment type="similarity">
    <text evidence="2 7">Belongs to the UPF0056 (MarC) family.</text>
</comment>